<sequence length="266" mass="29414">MGGGEDAGRDAPREKRPSNAPRRRAPAKTLTPEEMLRRALGAETPRSRALWARRGLSLRGPLDRTTQAMLLRQLYLAYFETRRFERAAEVAEQVLSLGVLRDVAHQDAARAKQALGDIDGAVGHLRLAARTGPASRRAFHWWTLGSVYHLARRYDEAIGALTRAARWGTRDKPLYQGHLAVVQCESGKTVEGLGALIDRLSEVPAGQGYGRFVLGQMAYFDRRWDEAKKYLEAFVQRSTSGRAAVAIALGGEIEAARQTLASLPKR</sequence>
<dbReference type="InterPro" id="IPR011990">
    <property type="entry name" value="TPR-like_helical_dom_sf"/>
</dbReference>
<feature type="region of interest" description="Disordered" evidence="1">
    <location>
        <begin position="1"/>
        <end position="30"/>
    </location>
</feature>
<dbReference type="Proteomes" id="UP000075502">
    <property type="component" value="Unassembled WGS sequence"/>
</dbReference>
<evidence type="ECO:0000313" key="5">
    <source>
        <dbReference type="Proteomes" id="UP000075604"/>
    </source>
</evidence>
<name>A0A150PF74_SORCE</name>
<dbReference type="Gene3D" id="1.25.40.10">
    <property type="entry name" value="Tetratricopeptide repeat domain"/>
    <property type="match status" value="1"/>
</dbReference>
<reference evidence="4 5" key="1">
    <citation type="submission" date="2014-02" db="EMBL/GenBank/DDBJ databases">
        <title>The small core and large imbalanced accessory genome model reveals a collaborative survival strategy of Sorangium cellulosum strains in nature.</title>
        <authorList>
            <person name="Han K."/>
            <person name="Peng R."/>
            <person name="Blom J."/>
            <person name="Li Y.-Z."/>
        </authorList>
    </citation>
    <scope>NUCLEOTIDE SEQUENCE [LARGE SCALE GENOMIC DNA]</scope>
    <source>
        <strain evidence="3 4">So0007-03</strain>
        <strain evidence="2 5">So0157-18</strain>
    </source>
</reference>
<accession>A0A150PF74</accession>
<dbReference type="EMBL" id="JEME01000353">
    <property type="protein sequence ID" value="KYG10376.1"/>
    <property type="molecule type" value="Genomic_DNA"/>
</dbReference>
<evidence type="ECO:0000313" key="3">
    <source>
        <dbReference type="EMBL" id="KYG10376.1"/>
    </source>
</evidence>
<feature type="compositionally biased region" description="Basic and acidic residues" evidence="1">
    <location>
        <begin position="1"/>
        <end position="17"/>
    </location>
</feature>
<organism evidence="2 5">
    <name type="scientific">Sorangium cellulosum</name>
    <name type="common">Polyangium cellulosum</name>
    <dbReference type="NCBI Taxonomy" id="56"/>
    <lineage>
        <taxon>Bacteria</taxon>
        <taxon>Pseudomonadati</taxon>
        <taxon>Myxococcota</taxon>
        <taxon>Polyangia</taxon>
        <taxon>Polyangiales</taxon>
        <taxon>Polyangiaceae</taxon>
        <taxon>Sorangium</taxon>
    </lineage>
</organism>
<dbReference type="Proteomes" id="UP000075604">
    <property type="component" value="Unassembled WGS sequence"/>
</dbReference>
<dbReference type="AlphaFoldDB" id="A0A150PF74"/>
<proteinExistence type="predicted"/>
<evidence type="ECO:0000313" key="4">
    <source>
        <dbReference type="Proteomes" id="UP000075502"/>
    </source>
</evidence>
<dbReference type="EMBL" id="JELX01002792">
    <property type="protein sequence ID" value="KYF54269.1"/>
    <property type="molecule type" value="Genomic_DNA"/>
</dbReference>
<gene>
    <name evidence="2" type="ORF">BE04_23655</name>
    <name evidence="3" type="ORF">BE21_12375</name>
</gene>
<dbReference type="SUPFAM" id="SSF48452">
    <property type="entry name" value="TPR-like"/>
    <property type="match status" value="1"/>
</dbReference>
<protein>
    <submittedName>
        <fullName evidence="2">Uncharacterized protein</fullName>
    </submittedName>
</protein>
<evidence type="ECO:0000313" key="2">
    <source>
        <dbReference type="EMBL" id="KYF54269.1"/>
    </source>
</evidence>
<evidence type="ECO:0000256" key="1">
    <source>
        <dbReference type="SAM" id="MobiDB-lite"/>
    </source>
</evidence>
<comment type="caution">
    <text evidence="2">The sequence shown here is derived from an EMBL/GenBank/DDBJ whole genome shotgun (WGS) entry which is preliminary data.</text>
</comment>